<evidence type="ECO:0000313" key="1">
    <source>
        <dbReference type="EMBL" id="KAF2073047.1"/>
    </source>
</evidence>
<dbReference type="Proteomes" id="UP000695562">
    <property type="component" value="Unassembled WGS sequence"/>
</dbReference>
<dbReference type="AlphaFoldDB" id="A0A8J4PT75"/>
<dbReference type="EMBL" id="AJWJ01000230">
    <property type="protein sequence ID" value="KAF2073047.1"/>
    <property type="molecule type" value="Genomic_DNA"/>
</dbReference>
<organism evidence="1 2">
    <name type="scientific">Polysphondylium violaceum</name>
    <dbReference type="NCBI Taxonomy" id="133409"/>
    <lineage>
        <taxon>Eukaryota</taxon>
        <taxon>Amoebozoa</taxon>
        <taxon>Evosea</taxon>
        <taxon>Eumycetozoa</taxon>
        <taxon>Dictyostelia</taxon>
        <taxon>Dictyosteliales</taxon>
        <taxon>Dictyosteliaceae</taxon>
        <taxon>Polysphondylium</taxon>
    </lineage>
</organism>
<reference evidence="1" key="1">
    <citation type="submission" date="2020-01" db="EMBL/GenBank/DDBJ databases">
        <title>Development of genomics and gene disruption for Polysphondylium violaceum indicates a role for the polyketide synthase stlB in stalk morphogenesis.</title>
        <authorList>
            <person name="Narita B."/>
            <person name="Kawabe Y."/>
            <person name="Kin K."/>
            <person name="Saito T."/>
            <person name="Gibbs R."/>
            <person name="Kuspa A."/>
            <person name="Muzny D."/>
            <person name="Queller D."/>
            <person name="Richards S."/>
            <person name="Strassman J."/>
            <person name="Sucgang R."/>
            <person name="Worley K."/>
            <person name="Schaap P."/>
        </authorList>
    </citation>
    <scope>NUCLEOTIDE SEQUENCE</scope>
    <source>
        <strain evidence="1">QSvi11</strain>
    </source>
</reference>
<keyword evidence="2" id="KW-1185">Reference proteome</keyword>
<accession>A0A8J4PT75</accession>
<evidence type="ECO:0000313" key="2">
    <source>
        <dbReference type="Proteomes" id="UP000695562"/>
    </source>
</evidence>
<gene>
    <name evidence="1" type="ORF">CYY_005630</name>
</gene>
<name>A0A8J4PT75_9MYCE</name>
<comment type="caution">
    <text evidence="1">The sequence shown here is derived from an EMBL/GenBank/DDBJ whole genome shotgun (WGS) entry which is preliminary data.</text>
</comment>
<sequence>MTLSIKKPFISIFKKSKSKPKPLEREREGAVQNADTITVHKKITNGKENLEEIYVLQYQIVDETMCRGASPEVRYEERSIKIGEDGVFMYHHDKLISHWTFNLIKEFSLDSNWIDWVLILRDGNKHYFKSYEALQIHLKMDEIIRVLVQNLKPN</sequence>
<dbReference type="OrthoDB" id="18670at2759"/>
<protein>
    <submittedName>
        <fullName evidence="1">Uncharacterized protein</fullName>
    </submittedName>
</protein>
<proteinExistence type="predicted"/>